<dbReference type="GO" id="GO:0005524">
    <property type="term" value="F:ATP binding"/>
    <property type="evidence" value="ECO:0007669"/>
    <property type="project" value="UniProtKB-UniRule"/>
</dbReference>
<keyword evidence="3 8" id="KW-0436">Ligase</keyword>
<evidence type="ECO:0000256" key="4">
    <source>
        <dbReference type="ARBA" id="ARBA00022694"/>
    </source>
</evidence>
<dbReference type="SUPFAM" id="SSF56037">
    <property type="entry name" value="PheT/TilS domain"/>
    <property type="match status" value="1"/>
</dbReference>
<reference evidence="11" key="1">
    <citation type="submission" date="2016-10" db="EMBL/GenBank/DDBJ databases">
        <authorList>
            <person name="Varghese N."/>
            <person name="Submissions S."/>
        </authorList>
    </citation>
    <scope>NUCLEOTIDE SEQUENCE [LARGE SCALE GENOMIC DNA]</scope>
    <source>
        <strain evidence="11">N6PO6</strain>
    </source>
</reference>
<keyword evidence="5 8" id="KW-0547">Nucleotide-binding</keyword>
<protein>
    <recommendedName>
        <fullName evidence="8">tRNA(Ile)-lysidine synthase</fullName>
        <ecNumber evidence="8">6.3.4.19</ecNumber>
    </recommendedName>
    <alternativeName>
        <fullName evidence="8">tRNA(Ile)-2-lysyl-cytidine synthase</fullName>
    </alternativeName>
    <alternativeName>
        <fullName evidence="8">tRNA(Ile)-lysidine synthetase</fullName>
    </alternativeName>
</protein>
<comment type="function">
    <text evidence="8">Ligates lysine onto the cytidine present at position 34 of the AUA codon-specific tRNA(Ile) that contains the anticodon CAU, in an ATP-dependent manner. Cytidine is converted to lysidine, thus changing the amino acid specificity of the tRNA from methionine to isoleucine.</text>
</comment>
<dbReference type="PANTHER" id="PTHR43033">
    <property type="entry name" value="TRNA(ILE)-LYSIDINE SYNTHASE-RELATED"/>
    <property type="match status" value="1"/>
</dbReference>
<dbReference type="Pfam" id="PF09179">
    <property type="entry name" value="TilS"/>
    <property type="match status" value="1"/>
</dbReference>
<feature type="binding site" evidence="8">
    <location>
        <begin position="22"/>
        <end position="27"/>
    </location>
    <ligand>
        <name>ATP</name>
        <dbReference type="ChEBI" id="CHEBI:30616"/>
    </ligand>
</feature>
<dbReference type="OrthoDB" id="9807403at2"/>
<evidence type="ECO:0000256" key="5">
    <source>
        <dbReference type="ARBA" id="ARBA00022741"/>
    </source>
</evidence>
<dbReference type="InterPro" id="IPR011063">
    <property type="entry name" value="TilS/TtcA_N"/>
</dbReference>
<dbReference type="EMBL" id="FOVC01000003">
    <property type="protein sequence ID" value="SFN16150.1"/>
    <property type="molecule type" value="Genomic_DNA"/>
</dbReference>
<dbReference type="InterPro" id="IPR015262">
    <property type="entry name" value="tRNA_Ile_lys_synt_subst-bd"/>
</dbReference>
<dbReference type="AlphaFoldDB" id="A0A1I4WST8"/>
<dbReference type="STRING" id="1367852.SAMN05216516_10312"/>
<dbReference type="NCBIfam" id="TIGR02433">
    <property type="entry name" value="lysidine_TilS_C"/>
    <property type="match status" value="1"/>
</dbReference>
<feature type="domain" description="Lysidine-tRNA(Ile) synthetase C-terminal" evidence="9">
    <location>
        <begin position="361"/>
        <end position="434"/>
    </location>
</feature>
<comment type="catalytic activity">
    <reaction evidence="7 8">
        <text>cytidine(34) in tRNA(Ile2) + L-lysine + ATP = lysidine(34) in tRNA(Ile2) + AMP + diphosphate + H(+)</text>
        <dbReference type="Rhea" id="RHEA:43744"/>
        <dbReference type="Rhea" id="RHEA-COMP:10625"/>
        <dbReference type="Rhea" id="RHEA-COMP:10670"/>
        <dbReference type="ChEBI" id="CHEBI:15378"/>
        <dbReference type="ChEBI" id="CHEBI:30616"/>
        <dbReference type="ChEBI" id="CHEBI:32551"/>
        <dbReference type="ChEBI" id="CHEBI:33019"/>
        <dbReference type="ChEBI" id="CHEBI:82748"/>
        <dbReference type="ChEBI" id="CHEBI:83665"/>
        <dbReference type="ChEBI" id="CHEBI:456215"/>
        <dbReference type="EC" id="6.3.4.19"/>
    </reaction>
</comment>
<dbReference type="Proteomes" id="UP000242222">
    <property type="component" value="Unassembled WGS sequence"/>
</dbReference>
<evidence type="ECO:0000256" key="8">
    <source>
        <dbReference type="HAMAP-Rule" id="MF_01161"/>
    </source>
</evidence>
<organism evidence="10 11">
    <name type="scientific">Izhakiella capsodis</name>
    <dbReference type="NCBI Taxonomy" id="1367852"/>
    <lineage>
        <taxon>Bacteria</taxon>
        <taxon>Pseudomonadati</taxon>
        <taxon>Pseudomonadota</taxon>
        <taxon>Gammaproteobacteria</taxon>
        <taxon>Enterobacterales</taxon>
        <taxon>Erwiniaceae</taxon>
        <taxon>Izhakiella</taxon>
    </lineage>
</organism>
<dbReference type="NCBIfam" id="NF007942">
    <property type="entry name" value="PRK10660.1"/>
    <property type="match status" value="1"/>
</dbReference>
<dbReference type="PANTHER" id="PTHR43033:SF1">
    <property type="entry name" value="TRNA(ILE)-LYSIDINE SYNTHASE-RELATED"/>
    <property type="match status" value="1"/>
</dbReference>
<dbReference type="InterPro" id="IPR014729">
    <property type="entry name" value="Rossmann-like_a/b/a_fold"/>
</dbReference>
<comment type="domain">
    <text evidence="8">The N-terminal region contains the highly conserved SGGXDS motif, predicted to be a P-loop motif involved in ATP binding.</text>
</comment>
<dbReference type="GO" id="GO:0032267">
    <property type="term" value="F:tRNA(Ile)-lysidine synthase activity"/>
    <property type="evidence" value="ECO:0007669"/>
    <property type="project" value="UniProtKB-EC"/>
</dbReference>
<dbReference type="SMART" id="SM00977">
    <property type="entry name" value="TilS_C"/>
    <property type="match status" value="1"/>
</dbReference>
<keyword evidence="6 8" id="KW-0067">ATP-binding</keyword>
<accession>A0A1I4WST8</accession>
<dbReference type="Gene3D" id="3.40.50.620">
    <property type="entry name" value="HUPs"/>
    <property type="match status" value="1"/>
</dbReference>
<comment type="subcellular location">
    <subcellularLocation>
        <location evidence="1 8">Cytoplasm</location>
    </subcellularLocation>
</comment>
<name>A0A1I4WST8_9GAMM</name>
<dbReference type="Pfam" id="PF11734">
    <property type="entry name" value="TilS_C"/>
    <property type="match status" value="1"/>
</dbReference>
<keyword evidence="11" id="KW-1185">Reference proteome</keyword>
<dbReference type="Gene3D" id="1.20.59.20">
    <property type="match status" value="1"/>
</dbReference>
<dbReference type="InterPro" id="IPR012796">
    <property type="entry name" value="Lysidine-tRNA-synth_C"/>
</dbReference>
<dbReference type="RefSeq" id="WP_092876219.1">
    <property type="nucleotide sequence ID" value="NZ_FOVC01000003.1"/>
</dbReference>
<dbReference type="HAMAP" id="MF_01161">
    <property type="entry name" value="tRNA_Ile_lys_synt"/>
    <property type="match status" value="1"/>
</dbReference>
<dbReference type="SUPFAM" id="SSF52402">
    <property type="entry name" value="Adenine nucleotide alpha hydrolases-like"/>
    <property type="match status" value="1"/>
</dbReference>
<gene>
    <name evidence="8" type="primary">tilS</name>
    <name evidence="10" type="ORF">SAMN05216516_10312</name>
</gene>
<dbReference type="GO" id="GO:0005737">
    <property type="term" value="C:cytoplasm"/>
    <property type="evidence" value="ECO:0007669"/>
    <property type="project" value="UniProtKB-SubCell"/>
</dbReference>
<evidence type="ECO:0000313" key="10">
    <source>
        <dbReference type="EMBL" id="SFN16150.1"/>
    </source>
</evidence>
<proteinExistence type="inferred from homology"/>
<dbReference type="SUPFAM" id="SSF82829">
    <property type="entry name" value="MesJ substrate recognition domain-like"/>
    <property type="match status" value="1"/>
</dbReference>
<dbReference type="CDD" id="cd01992">
    <property type="entry name" value="TilS_N"/>
    <property type="match status" value="1"/>
</dbReference>
<evidence type="ECO:0000256" key="3">
    <source>
        <dbReference type="ARBA" id="ARBA00022598"/>
    </source>
</evidence>
<dbReference type="Pfam" id="PF01171">
    <property type="entry name" value="ATP_bind_3"/>
    <property type="match status" value="1"/>
</dbReference>
<comment type="similarity">
    <text evidence="8">Belongs to the tRNA(Ile)-lysidine synthase family.</text>
</comment>
<evidence type="ECO:0000313" key="11">
    <source>
        <dbReference type="Proteomes" id="UP000242222"/>
    </source>
</evidence>
<evidence type="ECO:0000256" key="2">
    <source>
        <dbReference type="ARBA" id="ARBA00022490"/>
    </source>
</evidence>
<evidence type="ECO:0000256" key="6">
    <source>
        <dbReference type="ARBA" id="ARBA00022840"/>
    </source>
</evidence>
<keyword evidence="4 8" id="KW-0819">tRNA processing</keyword>
<dbReference type="EC" id="6.3.4.19" evidence="8"/>
<evidence type="ECO:0000256" key="1">
    <source>
        <dbReference type="ARBA" id="ARBA00004496"/>
    </source>
</evidence>
<evidence type="ECO:0000256" key="7">
    <source>
        <dbReference type="ARBA" id="ARBA00048539"/>
    </source>
</evidence>
<sequence>MSPLSSLSISIQGYRHVLVAFSGGLDSTVLLHRLVQLRLNQPGLQLRAIHIHHGLSINADNWAEHCLNICQHWQVACEVVRVKLDADSELGIEGAARQARYHAFNLSQRPDELLLTAQHLNDQCETFLLALKRGSGPAGLAAMPAFLRRQGKAHARPLLNETRAELEDWAQTHQLSWIEDESNQDCRYDRNFLRQEIIPGFEKRWPHFSVMTARSAALCGEQEALLDELLAPQLSACVQPDGSFDTRSLYAMSPLQRFALLRRWIASQQMPMPSRDVLQRLWQEVVLSREDATPRLRWGAQVIRRYRQRLWLHSIEETRQPESIDWLPPYTLLTLPAGLGTLTRSDYGHWQIRPPRADEQVSVRFRAEGEFYIVGRSGKRAVKKLWQEHGIPPWQRTRTPMIFYNETLIAALGVFITQEGQSNADNPHYWRLLWLRNAPGDSRYEQNDG</sequence>
<dbReference type="InterPro" id="IPR012795">
    <property type="entry name" value="tRNA_Ile_lys_synt_N"/>
</dbReference>
<keyword evidence="2 8" id="KW-0963">Cytoplasm</keyword>
<dbReference type="GO" id="GO:0006400">
    <property type="term" value="P:tRNA modification"/>
    <property type="evidence" value="ECO:0007669"/>
    <property type="project" value="UniProtKB-UniRule"/>
</dbReference>
<evidence type="ECO:0000259" key="9">
    <source>
        <dbReference type="SMART" id="SM00977"/>
    </source>
</evidence>
<dbReference type="InterPro" id="IPR012094">
    <property type="entry name" value="tRNA_Ile_lys_synt"/>
</dbReference>
<dbReference type="NCBIfam" id="TIGR02432">
    <property type="entry name" value="lysidine_TilS_N"/>
    <property type="match status" value="1"/>
</dbReference>